<keyword evidence="3" id="KW-0675">Receptor</keyword>
<feature type="domain" description="Transposable element P transposase-like RNase H C-terminal" evidence="2">
    <location>
        <begin position="92"/>
        <end position="117"/>
    </location>
</feature>
<comment type="caution">
    <text evidence="3">The sequence shown here is derived from an EMBL/GenBank/DDBJ whole genome shotgun (WGS) entry which is preliminary data.</text>
</comment>
<sequence length="165" mass="18876">MEKTEKKNADKAPFSDPNDPRFDFLENDFLGFFEEWKRDILSRPGIFTDSYRSRMIVSHQALGAIQITVKSIVSAIRYMLSEAKAPSVGPRKFNQDPLEQYFSSVRKKQGDNRNPSLKAVLDTRLNIHAQSHVSVPSRKGNTEAEKRKDIEVVETPLLSKKVPRK</sequence>
<gene>
    <name evidence="3" type="ORF">KUF71_009182</name>
</gene>
<dbReference type="EMBL" id="JAHWGI010000985">
    <property type="protein sequence ID" value="KAK3919896.1"/>
    <property type="molecule type" value="Genomic_DNA"/>
</dbReference>
<dbReference type="Pfam" id="PF21789">
    <property type="entry name" value="TNP-like_RNaseH_C"/>
    <property type="match status" value="1"/>
</dbReference>
<reference evidence="3" key="1">
    <citation type="submission" date="2021-07" db="EMBL/GenBank/DDBJ databases">
        <authorList>
            <person name="Catto M.A."/>
            <person name="Jacobson A."/>
            <person name="Kennedy G."/>
            <person name="Labadie P."/>
            <person name="Hunt B.G."/>
            <person name="Srinivasan R."/>
        </authorList>
    </citation>
    <scope>NUCLEOTIDE SEQUENCE</scope>
    <source>
        <strain evidence="3">PL_HMW_Pooled</strain>
        <tissue evidence="3">Head</tissue>
    </source>
</reference>
<feature type="compositionally biased region" description="Basic and acidic residues" evidence="1">
    <location>
        <begin position="140"/>
        <end position="151"/>
    </location>
</feature>
<evidence type="ECO:0000256" key="1">
    <source>
        <dbReference type="SAM" id="MobiDB-lite"/>
    </source>
</evidence>
<evidence type="ECO:0000259" key="2">
    <source>
        <dbReference type="Pfam" id="PF21789"/>
    </source>
</evidence>
<accession>A0AAE1LH04</accession>
<evidence type="ECO:0000313" key="3">
    <source>
        <dbReference type="EMBL" id="KAK3919896.1"/>
    </source>
</evidence>
<reference evidence="3" key="2">
    <citation type="journal article" date="2023" name="BMC Genomics">
        <title>Pest status, molecular evolution, and epigenetic factors derived from the genome assembly of Frankliniella fusca, a thysanopteran phytovirus vector.</title>
        <authorList>
            <person name="Catto M.A."/>
            <person name="Labadie P.E."/>
            <person name="Jacobson A.L."/>
            <person name="Kennedy G.G."/>
            <person name="Srinivasan R."/>
            <person name="Hunt B.G."/>
        </authorList>
    </citation>
    <scope>NUCLEOTIDE SEQUENCE</scope>
    <source>
        <strain evidence="3">PL_HMW_Pooled</strain>
    </source>
</reference>
<name>A0AAE1LH04_9NEOP</name>
<dbReference type="Proteomes" id="UP001219518">
    <property type="component" value="Unassembled WGS sequence"/>
</dbReference>
<keyword evidence="4" id="KW-1185">Reference proteome</keyword>
<protein>
    <submittedName>
        <fullName evidence="3">Growth factor receptor-bound protein 14</fullName>
    </submittedName>
</protein>
<feature type="region of interest" description="Disordered" evidence="1">
    <location>
        <begin position="128"/>
        <end position="165"/>
    </location>
</feature>
<dbReference type="InterPro" id="IPR048367">
    <property type="entry name" value="TNP-like_RNaseH_C"/>
</dbReference>
<dbReference type="AlphaFoldDB" id="A0AAE1LH04"/>
<evidence type="ECO:0000313" key="4">
    <source>
        <dbReference type="Proteomes" id="UP001219518"/>
    </source>
</evidence>
<proteinExistence type="predicted"/>
<organism evidence="3 4">
    <name type="scientific">Frankliniella fusca</name>
    <dbReference type="NCBI Taxonomy" id="407009"/>
    <lineage>
        <taxon>Eukaryota</taxon>
        <taxon>Metazoa</taxon>
        <taxon>Ecdysozoa</taxon>
        <taxon>Arthropoda</taxon>
        <taxon>Hexapoda</taxon>
        <taxon>Insecta</taxon>
        <taxon>Pterygota</taxon>
        <taxon>Neoptera</taxon>
        <taxon>Paraneoptera</taxon>
        <taxon>Thysanoptera</taxon>
        <taxon>Terebrantia</taxon>
        <taxon>Thripoidea</taxon>
        <taxon>Thripidae</taxon>
        <taxon>Frankliniella</taxon>
    </lineage>
</organism>